<dbReference type="GO" id="GO:0006355">
    <property type="term" value="P:regulation of DNA-templated transcription"/>
    <property type="evidence" value="ECO:0007669"/>
    <property type="project" value="InterPro"/>
</dbReference>
<dbReference type="InterPro" id="IPR003594">
    <property type="entry name" value="HATPase_dom"/>
</dbReference>
<dbReference type="Gene3D" id="3.30.450.20">
    <property type="entry name" value="PAS domain"/>
    <property type="match status" value="1"/>
</dbReference>
<proteinExistence type="predicted"/>
<dbReference type="InterPro" id="IPR000014">
    <property type="entry name" value="PAS"/>
</dbReference>
<dbReference type="SUPFAM" id="SSF55785">
    <property type="entry name" value="PYP-like sensor domain (PAS domain)"/>
    <property type="match status" value="1"/>
</dbReference>
<dbReference type="InterPro" id="IPR011712">
    <property type="entry name" value="Sig_transdc_His_kin_sub3_dim/P"/>
</dbReference>
<dbReference type="PANTHER" id="PTHR24421">
    <property type="entry name" value="NITRATE/NITRITE SENSOR PROTEIN NARX-RELATED"/>
    <property type="match status" value="1"/>
</dbReference>
<evidence type="ECO:0000256" key="2">
    <source>
        <dbReference type="ARBA" id="ARBA00022777"/>
    </source>
</evidence>
<dbReference type="InterPro" id="IPR050482">
    <property type="entry name" value="Sensor_HK_TwoCompSys"/>
</dbReference>
<dbReference type="CDD" id="cd16917">
    <property type="entry name" value="HATPase_UhpB-NarQ-NarX-like"/>
    <property type="match status" value="1"/>
</dbReference>
<evidence type="ECO:0008006" key="7">
    <source>
        <dbReference type="Google" id="ProtNLM"/>
    </source>
</evidence>
<feature type="domain" description="Signal transduction histidine kinase subgroup 3 dimerisation and phosphoacceptor" evidence="5">
    <location>
        <begin position="152"/>
        <end position="210"/>
    </location>
</feature>
<dbReference type="GO" id="GO:0016020">
    <property type="term" value="C:membrane"/>
    <property type="evidence" value="ECO:0007669"/>
    <property type="project" value="InterPro"/>
</dbReference>
<dbReference type="NCBIfam" id="TIGR00229">
    <property type="entry name" value="sensory_box"/>
    <property type="match status" value="1"/>
</dbReference>
<dbReference type="Pfam" id="PF02518">
    <property type="entry name" value="HATPase_c"/>
    <property type="match status" value="1"/>
</dbReference>
<dbReference type="InterPro" id="IPR036890">
    <property type="entry name" value="HATPase_C_sf"/>
</dbReference>
<keyword evidence="2" id="KW-0418">Kinase</keyword>
<dbReference type="EMBL" id="UINC01077950">
    <property type="protein sequence ID" value="SVC18554.1"/>
    <property type="molecule type" value="Genomic_DNA"/>
</dbReference>
<dbReference type="GO" id="GO:0000155">
    <property type="term" value="F:phosphorelay sensor kinase activity"/>
    <property type="evidence" value="ECO:0007669"/>
    <property type="project" value="InterPro"/>
</dbReference>
<reference evidence="6" key="1">
    <citation type="submission" date="2018-05" db="EMBL/GenBank/DDBJ databases">
        <authorList>
            <person name="Lanie J.A."/>
            <person name="Ng W.-L."/>
            <person name="Kazmierczak K.M."/>
            <person name="Andrzejewski T.M."/>
            <person name="Davidsen T.M."/>
            <person name="Wayne K.J."/>
            <person name="Tettelin H."/>
            <person name="Glass J.I."/>
            <person name="Rusch D."/>
            <person name="Podicherti R."/>
            <person name="Tsui H.-C.T."/>
            <person name="Winkler M.E."/>
        </authorList>
    </citation>
    <scope>NUCLEOTIDE SEQUENCE</scope>
</reference>
<dbReference type="Pfam" id="PF00989">
    <property type="entry name" value="PAS"/>
    <property type="match status" value="1"/>
</dbReference>
<evidence type="ECO:0000259" key="4">
    <source>
        <dbReference type="Pfam" id="PF02518"/>
    </source>
</evidence>
<evidence type="ECO:0000256" key="1">
    <source>
        <dbReference type="ARBA" id="ARBA00022679"/>
    </source>
</evidence>
<dbReference type="Gene3D" id="1.20.5.1930">
    <property type="match status" value="1"/>
</dbReference>
<dbReference type="CDD" id="cd00130">
    <property type="entry name" value="PAS"/>
    <property type="match status" value="1"/>
</dbReference>
<dbReference type="Pfam" id="PF07730">
    <property type="entry name" value="HisKA_3"/>
    <property type="match status" value="1"/>
</dbReference>
<dbReference type="AlphaFoldDB" id="A0A382K108"/>
<dbReference type="SUPFAM" id="SSF55874">
    <property type="entry name" value="ATPase domain of HSP90 chaperone/DNA topoisomerase II/histidine kinase"/>
    <property type="match status" value="1"/>
</dbReference>
<feature type="domain" description="PAS fold" evidence="3">
    <location>
        <begin position="23"/>
        <end position="122"/>
    </location>
</feature>
<accession>A0A382K108</accession>
<evidence type="ECO:0000259" key="3">
    <source>
        <dbReference type="Pfam" id="PF00989"/>
    </source>
</evidence>
<dbReference type="InterPro" id="IPR035965">
    <property type="entry name" value="PAS-like_dom_sf"/>
</dbReference>
<dbReference type="PANTHER" id="PTHR24421:SF56">
    <property type="entry name" value="OXYGEN SENSOR HISTIDINE KINASE RESPONSE REGULATOR DOST"/>
    <property type="match status" value="1"/>
</dbReference>
<organism evidence="6">
    <name type="scientific">marine metagenome</name>
    <dbReference type="NCBI Taxonomy" id="408172"/>
    <lineage>
        <taxon>unclassified sequences</taxon>
        <taxon>metagenomes</taxon>
        <taxon>ecological metagenomes</taxon>
    </lineage>
</organism>
<name>A0A382K108_9ZZZZ</name>
<protein>
    <recommendedName>
        <fullName evidence="7">PAS domain-containing protein</fullName>
    </recommendedName>
</protein>
<dbReference type="InterPro" id="IPR013767">
    <property type="entry name" value="PAS_fold"/>
</dbReference>
<dbReference type="Gene3D" id="3.30.565.10">
    <property type="entry name" value="Histidine kinase-like ATPase, C-terminal domain"/>
    <property type="match status" value="1"/>
</dbReference>
<sequence>MEANDGKNHVEFPAAVTAEDLWQTSPDALLVVGEGGVIHGANPSAHSLFHYEPGNLVGLTVEVLVPEAARERHHTYRREFEEAPHARPMGTGQRLEGCTRDGYVFPVHVSLAPLGNGSGLTIAAVRDMTAWMDAEQSLAAMRRRRDLAEDHERIARQLHDTVIQELFAAGMALQAIQATSEAEPAIRIAGIVEGLDATSKTIRSVIFDLSSPIHSEHGLRSRATGLVGELADLLGFEPLCQFAGPLDTAVPDSLVEDALAVLREALTNVARHAGATTVDIRVEVDDELSVEVIDNGSGLPDGSTRQSGLANLATRALQRQGRFNAYTAPTGGTALEWIVPLAADPEPEPQGS</sequence>
<evidence type="ECO:0000259" key="5">
    <source>
        <dbReference type="Pfam" id="PF07730"/>
    </source>
</evidence>
<dbReference type="GO" id="GO:0046983">
    <property type="term" value="F:protein dimerization activity"/>
    <property type="evidence" value="ECO:0007669"/>
    <property type="project" value="InterPro"/>
</dbReference>
<keyword evidence="1" id="KW-0808">Transferase</keyword>
<evidence type="ECO:0000313" key="6">
    <source>
        <dbReference type="EMBL" id="SVC18554.1"/>
    </source>
</evidence>
<feature type="domain" description="Histidine kinase/HSP90-like ATPase" evidence="4">
    <location>
        <begin position="260"/>
        <end position="341"/>
    </location>
</feature>
<gene>
    <name evidence="6" type="ORF">METZ01_LOCUS271408</name>
</gene>